<dbReference type="FunFam" id="1.10.510.10:FF:000021">
    <property type="entry name" value="Serine/threonine protein kinase"/>
    <property type="match status" value="1"/>
</dbReference>
<keyword evidence="12" id="KW-0812">Transmembrane</keyword>
<gene>
    <name evidence="15" type="primary">pknB</name>
    <name evidence="15" type="ORF">EUA07_14290</name>
</gene>
<dbReference type="Pfam" id="PF00069">
    <property type="entry name" value="Pkinase"/>
    <property type="match status" value="1"/>
</dbReference>
<dbReference type="Proteomes" id="UP000293291">
    <property type="component" value="Unassembled WGS sequence"/>
</dbReference>
<dbReference type="InterPro" id="IPR005543">
    <property type="entry name" value="PASTA_dom"/>
</dbReference>
<dbReference type="GO" id="GO:0004674">
    <property type="term" value="F:protein serine/threonine kinase activity"/>
    <property type="evidence" value="ECO:0007669"/>
    <property type="project" value="UniProtKB-KW"/>
</dbReference>
<dbReference type="CDD" id="cd14014">
    <property type="entry name" value="STKc_PknB_like"/>
    <property type="match status" value="1"/>
</dbReference>
<dbReference type="SUPFAM" id="SSF56112">
    <property type="entry name" value="Protein kinase-like (PK-like)"/>
    <property type="match status" value="1"/>
</dbReference>
<feature type="domain" description="PASTA" evidence="14">
    <location>
        <begin position="427"/>
        <end position="492"/>
    </location>
</feature>
<dbReference type="InterPro" id="IPR000719">
    <property type="entry name" value="Prot_kinase_dom"/>
</dbReference>
<dbReference type="Gene3D" id="3.30.200.20">
    <property type="entry name" value="Phosphorylase Kinase, domain 1"/>
    <property type="match status" value="1"/>
</dbReference>
<evidence type="ECO:0000256" key="11">
    <source>
        <dbReference type="SAM" id="MobiDB-lite"/>
    </source>
</evidence>
<dbReference type="CDD" id="cd06577">
    <property type="entry name" value="PASTA_pknB"/>
    <property type="match status" value="3"/>
</dbReference>
<evidence type="ECO:0000256" key="2">
    <source>
        <dbReference type="ARBA" id="ARBA00022527"/>
    </source>
</evidence>
<dbReference type="InterPro" id="IPR011009">
    <property type="entry name" value="Kinase-like_dom_sf"/>
</dbReference>
<evidence type="ECO:0000313" key="16">
    <source>
        <dbReference type="Proteomes" id="UP000293291"/>
    </source>
</evidence>
<evidence type="ECO:0000256" key="5">
    <source>
        <dbReference type="ARBA" id="ARBA00022741"/>
    </source>
</evidence>
<dbReference type="GO" id="GO:0045717">
    <property type="term" value="P:negative regulation of fatty acid biosynthetic process"/>
    <property type="evidence" value="ECO:0007669"/>
    <property type="project" value="UniProtKB-ARBA"/>
</dbReference>
<keyword evidence="3" id="KW-0808">Transferase</keyword>
<feature type="region of interest" description="Disordered" evidence="11">
    <location>
        <begin position="305"/>
        <end position="326"/>
    </location>
</feature>
<dbReference type="AlphaFoldDB" id="A0A4V1RMA4"/>
<protein>
    <recommendedName>
        <fullName evidence="1">non-specific serine/threonine protein kinase</fullName>
        <ecNumber evidence="1">2.7.11.1</ecNumber>
    </recommendedName>
</protein>
<evidence type="ECO:0000259" key="14">
    <source>
        <dbReference type="PROSITE" id="PS51178"/>
    </source>
</evidence>
<keyword evidence="12" id="KW-0472">Membrane</keyword>
<reference evidence="15 16" key="1">
    <citation type="submission" date="2019-01" db="EMBL/GenBank/DDBJ databases">
        <title>Novel species of Nocardioides.</title>
        <authorList>
            <person name="Liu Q."/>
            <person name="Xin Y.-H."/>
        </authorList>
    </citation>
    <scope>NUCLEOTIDE SEQUENCE [LARGE SCALE GENOMIC DNA]</scope>
    <source>
        <strain evidence="15 16">CGMCC 4.6875</strain>
    </source>
</reference>
<accession>A0A4V1RMA4</accession>
<keyword evidence="12" id="KW-1133">Transmembrane helix</keyword>
<comment type="catalytic activity">
    <reaction evidence="9">
        <text>L-seryl-[protein] + ATP = O-phospho-L-seryl-[protein] + ADP + H(+)</text>
        <dbReference type="Rhea" id="RHEA:17989"/>
        <dbReference type="Rhea" id="RHEA-COMP:9863"/>
        <dbReference type="Rhea" id="RHEA-COMP:11604"/>
        <dbReference type="ChEBI" id="CHEBI:15378"/>
        <dbReference type="ChEBI" id="CHEBI:29999"/>
        <dbReference type="ChEBI" id="CHEBI:30616"/>
        <dbReference type="ChEBI" id="CHEBI:83421"/>
        <dbReference type="ChEBI" id="CHEBI:456216"/>
        <dbReference type="EC" id="2.7.11.1"/>
    </reaction>
</comment>
<evidence type="ECO:0000256" key="7">
    <source>
        <dbReference type="ARBA" id="ARBA00022840"/>
    </source>
</evidence>
<dbReference type="FunFam" id="3.30.200.20:FF:000035">
    <property type="entry name" value="Serine/threonine protein kinase Stk1"/>
    <property type="match status" value="1"/>
</dbReference>
<evidence type="ECO:0000313" key="15">
    <source>
        <dbReference type="EMBL" id="RYC00301.1"/>
    </source>
</evidence>
<keyword evidence="7 10" id="KW-0067">ATP-binding</keyword>
<dbReference type="Gene3D" id="1.10.510.10">
    <property type="entry name" value="Transferase(Phosphotransferase) domain 1"/>
    <property type="match status" value="1"/>
</dbReference>
<feature type="binding site" evidence="10">
    <location>
        <position position="42"/>
    </location>
    <ligand>
        <name>ATP</name>
        <dbReference type="ChEBI" id="CHEBI:30616"/>
    </ligand>
</feature>
<evidence type="ECO:0000256" key="3">
    <source>
        <dbReference type="ARBA" id="ARBA00022679"/>
    </source>
</evidence>
<dbReference type="SMART" id="SM00740">
    <property type="entry name" value="PASTA"/>
    <property type="match status" value="3"/>
</dbReference>
<keyword evidence="16" id="KW-1185">Reference proteome</keyword>
<keyword evidence="4" id="KW-0677">Repeat</keyword>
<evidence type="ECO:0000256" key="10">
    <source>
        <dbReference type="PROSITE-ProRule" id="PRU10141"/>
    </source>
</evidence>
<dbReference type="InterPro" id="IPR008271">
    <property type="entry name" value="Ser/Thr_kinase_AS"/>
</dbReference>
<dbReference type="OrthoDB" id="9762169at2"/>
<dbReference type="Gene3D" id="3.30.10.20">
    <property type="match status" value="3"/>
</dbReference>
<dbReference type="PANTHER" id="PTHR43289:SF6">
    <property type="entry name" value="SERINE_THREONINE-PROTEIN KINASE NEKL-3"/>
    <property type="match status" value="1"/>
</dbReference>
<dbReference type="EMBL" id="SDWU01000015">
    <property type="protein sequence ID" value="RYC00301.1"/>
    <property type="molecule type" value="Genomic_DNA"/>
</dbReference>
<dbReference type="InterPro" id="IPR017441">
    <property type="entry name" value="Protein_kinase_ATP_BS"/>
</dbReference>
<keyword evidence="6 15" id="KW-0418">Kinase</keyword>
<feature type="domain" description="PASTA" evidence="14">
    <location>
        <begin position="359"/>
        <end position="426"/>
    </location>
</feature>
<dbReference type="PROSITE" id="PS00107">
    <property type="entry name" value="PROTEIN_KINASE_ATP"/>
    <property type="match status" value="1"/>
</dbReference>
<dbReference type="PANTHER" id="PTHR43289">
    <property type="entry name" value="MITOGEN-ACTIVATED PROTEIN KINASE KINASE KINASE 20-RELATED"/>
    <property type="match status" value="1"/>
</dbReference>
<feature type="compositionally biased region" description="Pro residues" evidence="11">
    <location>
        <begin position="572"/>
        <end position="587"/>
    </location>
</feature>
<evidence type="ECO:0000256" key="9">
    <source>
        <dbReference type="ARBA" id="ARBA00048679"/>
    </source>
</evidence>
<dbReference type="GO" id="GO:0005524">
    <property type="term" value="F:ATP binding"/>
    <property type="evidence" value="ECO:0007669"/>
    <property type="project" value="UniProtKB-UniRule"/>
</dbReference>
<feature type="domain" description="PASTA" evidence="14">
    <location>
        <begin position="493"/>
        <end position="557"/>
    </location>
</feature>
<dbReference type="PROSITE" id="PS50011">
    <property type="entry name" value="PROTEIN_KINASE_DOM"/>
    <property type="match status" value="1"/>
</dbReference>
<evidence type="ECO:0000256" key="6">
    <source>
        <dbReference type="ARBA" id="ARBA00022777"/>
    </source>
</evidence>
<evidence type="ECO:0000256" key="4">
    <source>
        <dbReference type="ARBA" id="ARBA00022737"/>
    </source>
</evidence>
<organism evidence="15 16">
    <name type="scientific">Nocardioides ganghwensis</name>
    <dbReference type="NCBI Taxonomy" id="252230"/>
    <lineage>
        <taxon>Bacteria</taxon>
        <taxon>Bacillati</taxon>
        <taxon>Actinomycetota</taxon>
        <taxon>Actinomycetes</taxon>
        <taxon>Propionibacteriales</taxon>
        <taxon>Nocardioidaceae</taxon>
        <taxon>Nocardioides</taxon>
    </lineage>
</organism>
<evidence type="ECO:0000256" key="12">
    <source>
        <dbReference type="SAM" id="Phobius"/>
    </source>
</evidence>
<evidence type="ECO:0000259" key="13">
    <source>
        <dbReference type="PROSITE" id="PS50011"/>
    </source>
</evidence>
<feature type="region of interest" description="Disordered" evidence="11">
    <location>
        <begin position="556"/>
        <end position="602"/>
    </location>
</feature>
<dbReference type="RefSeq" id="WP_129455852.1">
    <property type="nucleotide sequence ID" value="NZ_JACXYX010000016.1"/>
</dbReference>
<feature type="transmembrane region" description="Helical" evidence="12">
    <location>
        <begin position="331"/>
        <end position="351"/>
    </location>
</feature>
<evidence type="ECO:0000256" key="8">
    <source>
        <dbReference type="ARBA" id="ARBA00047899"/>
    </source>
</evidence>
<feature type="domain" description="Protein kinase" evidence="13">
    <location>
        <begin position="13"/>
        <end position="282"/>
    </location>
</feature>
<dbReference type="PROSITE" id="PS51178">
    <property type="entry name" value="PASTA"/>
    <property type="match status" value="3"/>
</dbReference>
<dbReference type="Pfam" id="PF03793">
    <property type="entry name" value="PASTA"/>
    <property type="match status" value="3"/>
</dbReference>
<proteinExistence type="predicted"/>
<keyword evidence="5 10" id="KW-0547">Nucleotide-binding</keyword>
<dbReference type="EC" id="2.7.11.1" evidence="1"/>
<dbReference type="PROSITE" id="PS00108">
    <property type="entry name" value="PROTEIN_KINASE_ST"/>
    <property type="match status" value="1"/>
</dbReference>
<name>A0A4V1RMA4_9ACTN</name>
<comment type="caution">
    <text evidence="15">The sequence shown here is derived from an EMBL/GenBank/DDBJ whole genome shotgun (WGS) entry which is preliminary data.</text>
</comment>
<keyword evidence="2" id="KW-0723">Serine/threonine-protein kinase</keyword>
<evidence type="ECO:0000256" key="1">
    <source>
        <dbReference type="ARBA" id="ARBA00012513"/>
    </source>
</evidence>
<dbReference type="NCBIfam" id="NF033483">
    <property type="entry name" value="PknB_PASTA_kin"/>
    <property type="match status" value="1"/>
</dbReference>
<dbReference type="SMART" id="SM00220">
    <property type="entry name" value="S_TKc"/>
    <property type="match status" value="1"/>
</dbReference>
<comment type="catalytic activity">
    <reaction evidence="8">
        <text>L-threonyl-[protein] + ATP = O-phospho-L-threonyl-[protein] + ADP + H(+)</text>
        <dbReference type="Rhea" id="RHEA:46608"/>
        <dbReference type="Rhea" id="RHEA-COMP:11060"/>
        <dbReference type="Rhea" id="RHEA-COMP:11605"/>
        <dbReference type="ChEBI" id="CHEBI:15378"/>
        <dbReference type="ChEBI" id="CHEBI:30013"/>
        <dbReference type="ChEBI" id="CHEBI:30616"/>
        <dbReference type="ChEBI" id="CHEBI:61977"/>
        <dbReference type="ChEBI" id="CHEBI:456216"/>
        <dbReference type="EC" id="2.7.11.1"/>
    </reaction>
</comment>
<sequence>MTQPEPTLIGGRYELGELLGRGGMAEVRKGKDQRLGRTVAVKRLRTDLASDATFQARFRREAQSSASLNHPAIVSTYDTGEEMATDGSGVAQPYIVMECVEGRTLRDILREGRKILPERALEITAGVLSALDYSHRAGIIHRDIKPGNVMLTPSGDVKVMDFGIARAISDASSTMTQTAAVVGTAQYLSPEQARGETVDSRSDVYSTGCLLYELLTGRPPFVGDSPVAVAYQHVREQASPPSDLDDQLDPEIDAIVMKSLAKRVEDRYQSAAAMKADIERYLSGHPIQAPAVVPPPADTQYVPPVPPADATSTMAAAPPPRRDEPSRGRTGLWILGGLLLLALLAGGAYLLNGMLFEDAPERDAVPNVVGLTEEEARLAIVEEGFRVGRIDRETSETVEADTVISQDPARDTFVDPGSSIDFVLSVGRPEVEVPFVVGTLRKEARAAMLDQGLKVRFQEEDSDEPRFQVLSTAPAAGTSVAEGTTVTIVFSDGPEQVPDVRGLRQGEAERAIREAGFVPDVRIDAASTEPKGTVVDQIIPPGGTADQGATITIFVSAYEEPAEPEVPEVPTETPPTETPPTETPPTETPTETPVPRQPVSRP</sequence>